<evidence type="ECO:0000259" key="1">
    <source>
        <dbReference type="Pfam" id="PF00296"/>
    </source>
</evidence>
<dbReference type="RefSeq" id="WP_039818158.1">
    <property type="nucleotide sequence ID" value="NZ_UGRY01000002.1"/>
</dbReference>
<feature type="domain" description="Luciferase-like" evidence="1">
    <location>
        <begin position="9"/>
        <end position="282"/>
    </location>
</feature>
<dbReference type="EMBL" id="UGRY01000002">
    <property type="protein sequence ID" value="SUA74339.1"/>
    <property type="molecule type" value="Genomic_DNA"/>
</dbReference>
<dbReference type="Pfam" id="PF00296">
    <property type="entry name" value="Bac_luciferase"/>
    <property type="match status" value="1"/>
</dbReference>
<dbReference type="PANTHER" id="PTHR43244">
    <property type="match status" value="1"/>
</dbReference>
<dbReference type="AlphaFoldDB" id="A0A378YD80"/>
<accession>A0A378YD80</accession>
<dbReference type="InterPro" id="IPR050564">
    <property type="entry name" value="F420-G6PD/mer"/>
</dbReference>
<proteinExistence type="predicted"/>
<protein>
    <submittedName>
        <fullName evidence="2">F420-dependent glucose-6-phosphate dehydrogenase</fullName>
        <ecNumber evidence="2">1.1.98.2</ecNumber>
    </submittedName>
</protein>
<keyword evidence="2" id="KW-0560">Oxidoreductase</keyword>
<dbReference type="Gene3D" id="3.20.20.30">
    <property type="entry name" value="Luciferase-like domain"/>
    <property type="match status" value="1"/>
</dbReference>
<reference evidence="2 3" key="1">
    <citation type="submission" date="2018-06" db="EMBL/GenBank/DDBJ databases">
        <authorList>
            <consortium name="Pathogen Informatics"/>
            <person name="Doyle S."/>
        </authorList>
    </citation>
    <scope>NUCLEOTIDE SEQUENCE [LARGE SCALE GENOMIC DNA]</scope>
    <source>
        <strain evidence="2 3">NCTC1934</strain>
    </source>
</reference>
<dbReference type="InterPro" id="IPR036661">
    <property type="entry name" value="Luciferase-like_sf"/>
</dbReference>
<evidence type="ECO:0000313" key="3">
    <source>
        <dbReference type="Proteomes" id="UP000255467"/>
    </source>
</evidence>
<dbReference type="PANTHER" id="PTHR43244:SF2">
    <property type="entry name" value="CONSERVED HYPOTHETICAL ALANINE AND PROLINE-RICH PROTEIN"/>
    <property type="match status" value="1"/>
</dbReference>
<dbReference type="STRING" id="1406858.GCA_000710895_03006"/>
<keyword evidence="3" id="KW-1185">Reference proteome</keyword>
<dbReference type="NCBIfam" id="TIGR03619">
    <property type="entry name" value="F420_Rv2161c"/>
    <property type="match status" value="1"/>
</dbReference>
<name>A0A378YD80_9NOCA</name>
<sequence length="318" mass="34599">MTPHMTPLKIGYLLPTRDQAVSGDHDSRQLIDQARRAEALGFDSVWAGDSPVTRPRADPLLLLGAVAAATRRVTLGTAVLLPALRHPILLAHQLATLDRLADGRLIVGMGGGFPNANTEAQFTAVGVAFARRIGRLEESIEAMRRLWTGEEVSYTGHHFDFQHVKLAPAPTRPQGPEIWLPGDGAAALRRVARLADGWLPYPPSVQNYARDLAVIQQSAARTPTPALYATLCLDEDPERARGRLRTSIERYYNAPLEAVETIQALFAGTAHEAAEWLSAYAGAGAHHVVIRLAAENHHAGLEEFADLVMPLIRTEGHL</sequence>
<gene>
    <name evidence="2" type="primary">fgd1_2</name>
    <name evidence="2" type="ORF">NCTC1934_01534</name>
</gene>
<dbReference type="EC" id="1.1.98.2" evidence="2"/>
<dbReference type="GO" id="GO:0052749">
    <property type="term" value="F:glucose-6-phosphate dehydrogenase (coenzyme F420) activity"/>
    <property type="evidence" value="ECO:0007669"/>
    <property type="project" value="UniProtKB-EC"/>
</dbReference>
<dbReference type="Proteomes" id="UP000255467">
    <property type="component" value="Unassembled WGS sequence"/>
</dbReference>
<evidence type="ECO:0000313" key="2">
    <source>
        <dbReference type="EMBL" id="SUA74339.1"/>
    </source>
</evidence>
<dbReference type="SUPFAM" id="SSF51679">
    <property type="entry name" value="Bacterial luciferase-like"/>
    <property type="match status" value="1"/>
</dbReference>
<organism evidence="2 3">
    <name type="scientific">Nocardia otitidiscaviarum</name>
    <dbReference type="NCBI Taxonomy" id="1823"/>
    <lineage>
        <taxon>Bacteria</taxon>
        <taxon>Bacillati</taxon>
        <taxon>Actinomycetota</taxon>
        <taxon>Actinomycetes</taxon>
        <taxon>Mycobacteriales</taxon>
        <taxon>Nocardiaceae</taxon>
        <taxon>Nocardia</taxon>
    </lineage>
</organism>
<dbReference type="GO" id="GO:0016705">
    <property type="term" value="F:oxidoreductase activity, acting on paired donors, with incorporation or reduction of molecular oxygen"/>
    <property type="evidence" value="ECO:0007669"/>
    <property type="project" value="InterPro"/>
</dbReference>
<dbReference type="InterPro" id="IPR011251">
    <property type="entry name" value="Luciferase-like_dom"/>
</dbReference>
<dbReference type="InterPro" id="IPR019921">
    <property type="entry name" value="Lucif-like_OxRdtase_Rv2161c"/>
</dbReference>